<dbReference type="RefSeq" id="WP_047363530.1">
    <property type="nucleotide sequence ID" value="NZ_FJYB01000002.1"/>
</dbReference>
<proteinExistence type="predicted"/>
<protein>
    <recommendedName>
        <fullName evidence="3">DUF4128 domain-containing protein</fullName>
    </recommendedName>
</protein>
<dbReference type="Gene3D" id="3.30.2000.20">
    <property type="match status" value="1"/>
</dbReference>
<dbReference type="OrthoDB" id="6049303at2"/>
<comment type="caution">
    <text evidence="1">The sequence shown here is derived from an EMBL/GenBank/DDBJ whole genome shotgun (WGS) entry which is preliminary data.</text>
</comment>
<dbReference type="AlphaFoldDB" id="A0A2J0PJG9"/>
<evidence type="ECO:0000313" key="1">
    <source>
        <dbReference type="EMBL" id="PJD74691.1"/>
    </source>
</evidence>
<name>A0A2J0PJG9_9ENTR</name>
<organism evidence="1">
    <name type="scientific">Enterobacter kobei</name>
    <dbReference type="NCBI Taxonomy" id="208224"/>
    <lineage>
        <taxon>Bacteria</taxon>
        <taxon>Pseudomonadati</taxon>
        <taxon>Pseudomonadota</taxon>
        <taxon>Gammaproteobacteria</taxon>
        <taxon>Enterobacterales</taxon>
        <taxon>Enterobacteriaceae</taxon>
        <taxon>Enterobacter</taxon>
        <taxon>Enterobacter cloacae complex</taxon>
    </lineage>
</organism>
<accession>A0A2J0PJG9</accession>
<gene>
    <name evidence="1" type="ORF">B9Q37_12420</name>
</gene>
<dbReference type="EMBL" id="NEEU01000004">
    <property type="protein sequence ID" value="PJD74691.1"/>
    <property type="molecule type" value="Genomic_DNA"/>
</dbReference>
<evidence type="ECO:0008006" key="3">
    <source>
        <dbReference type="Google" id="ProtNLM"/>
    </source>
</evidence>
<dbReference type="Pfam" id="PF13554">
    <property type="entry name" value="Phage_tail_terminator_5"/>
    <property type="match status" value="1"/>
</dbReference>
<reference evidence="1 2" key="1">
    <citation type="journal article" date="2017" name="J. Antimicrob. Chemother.">
        <title>Characterization of the population structure, drug resistance mechanisms and plasmids of the community-associated Enterobacter cloacae complex in China.</title>
        <authorList>
            <person name="Zhou K."/>
            <person name="Yu W."/>
            <person name="Cao X."/>
            <person name="Shen P."/>
            <person name="Lu H."/>
            <person name="Luo Q."/>
            <person name="Rossen J.W.A."/>
            <person name="Xiao Y."/>
        </authorList>
    </citation>
    <scope>NUCLEOTIDE SEQUENCE [LARGE SCALE GENOMIC DNA]</scope>
    <source>
        <strain evidence="1">ECC1097</strain>
    </source>
</reference>
<dbReference type="InterPro" id="IPR025395">
    <property type="entry name" value="Phage_tail_terminator-like"/>
</dbReference>
<sequence length="136" mass="14452">MIPDIASALAARLGAWADAEGISVAWENVPFTPPANEMYLAVHDMPVTPRTIDLGLRCRTYSGVYQINVVAPAGSGRTSVVALAGRVAELFPEGLEIAGKDFTCWISSAPGIFRGVPTPVSYTVPVCLNYRADIIS</sequence>
<dbReference type="Proteomes" id="UP000230495">
    <property type="component" value="Unassembled WGS sequence"/>
</dbReference>
<evidence type="ECO:0000313" key="2">
    <source>
        <dbReference type="Proteomes" id="UP000230495"/>
    </source>
</evidence>